<sequence>MFKCKICHLALPAEEGEYVLCSECDQGLHFDCSITKTTWRRYDNEKRESWKCNECRKTSKKKNDFDDDDDDEDNSEVDYEEEYDMEDELGQMYQKDPDSVRRVSRRTTKIVNRSPFSIISPIMRRDCHQEVYAGSHCYPGEGVYLLKFDNSYSLWRSKTLYYRVYYTR</sequence>
<dbReference type="PROSITE" id="PS01359">
    <property type="entry name" value="ZF_PHD_1"/>
    <property type="match status" value="1"/>
</dbReference>
<dbReference type="AlphaFoldDB" id="A0A8D8WQZ8"/>
<evidence type="ECO:0000256" key="3">
    <source>
        <dbReference type="ARBA" id="ARBA00022833"/>
    </source>
</evidence>
<name>A0A8D8WQZ8_9HEMI</name>
<dbReference type="SMART" id="SM00249">
    <property type="entry name" value="PHD"/>
    <property type="match status" value="1"/>
</dbReference>
<dbReference type="EMBL" id="HBUF01217740">
    <property type="protein sequence ID" value="CAG6667968.1"/>
    <property type="molecule type" value="Transcribed_RNA"/>
</dbReference>
<dbReference type="Pfam" id="PF13897">
    <property type="entry name" value="GOLD_2"/>
    <property type="match status" value="1"/>
</dbReference>
<feature type="domain" description="PHD-type" evidence="7">
    <location>
        <begin position="1"/>
        <end position="58"/>
    </location>
</feature>
<evidence type="ECO:0000256" key="6">
    <source>
        <dbReference type="SAM" id="MobiDB-lite"/>
    </source>
</evidence>
<feature type="compositionally biased region" description="Acidic residues" evidence="6">
    <location>
        <begin position="65"/>
        <end position="89"/>
    </location>
</feature>
<dbReference type="InterPro" id="IPR009038">
    <property type="entry name" value="GOLD_dom"/>
</dbReference>
<keyword evidence="4" id="KW-0007">Acetylation</keyword>
<protein>
    <submittedName>
        <fullName evidence="8">Golgi resident protein GCP60</fullName>
    </submittedName>
</protein>
<evidence type="ECO:0000259" key="7">
    <source>
        <dbReference type="PROSITE" id="PS50016"/>
    </source>
</evidence>
<evidence type="ECO:0000256" key="5">
    <source>
        <dbReference type="PROSITE-ProRule" id="PRU00146"/>
    </source>
</evidence>
<dbReference type="InterPro" id="IPR019786">
    <property type="entry name" value="Zinc_finger_PHD-type_CS"/>
</dbReference>
<dbReference type="PANTHER" id="PTHR22973:SF12">
    <property type="entry name" value="LD35087P"/>
    <property type="match status" value="1"/>
</dbReference>
<proteinExistence type="predicted"/>
<dbReference type="Gene3D" id="2.60.120.680">
    <property type="entry name" value="GOLD domain"/>
    <property type="match status" value="1"/>
</dbReference>
<evidence type="ECO:0000256" key="4">
    <source>
        <dbReference type="ARBA" id="ARBA00022990"/>
    </source>
</evidence>
<keyword evidence="3" id="KW-0862">Zinc</keyword>
<dbReference type="EMBL" id="HBUF01390522">
    <property type="protein sequence ID" value="CAG6733668.1"/>
    <property type="molecule type" value="Transcribed_RNA"/>
</dbReference>
<dbReference type="EMBL" id="HBUF01390521">
    <property type="protein sequence ID" value="CAG6733667.1"/>
    <property type="molecule type" value="Transcribed_RNA"/>
</dbReference>
<dbReference type="PROSITE" id="PS50016">
    <property type="entry name" value="ZF_PHD_2"/>
    <property type="match status" value="1"/>
</dbReference>
<accession>A0A8D8WQZ8</accession>
<dbReference type="SUPFAM" id="SSF57903">
    <property type="entry name" value="FYVE/PHD zinc finger"/>
    <property type="match status" value="1"/>
</dbReference>
<dbReference type="InterPro" id="IPR052269">
    <property type="entry name" value="Golgi-PI4KB_interaction"/>
</dbReference>
<keyword evidence="1" id="KW-0479">Metal-binding</keyword>
<dbReference type="InterPro" id="IPR013083">
    <property type="entry name" value="Znf_RING/FYVE/PHD"/>
</dbReference>
<dbReference type="EMBL" id="HBUF01390520">
    <property type="protein sequence ID" value="CAG6733666.1"/>
    <property type="molecule type" value="Transcribed_RNA"/>
</dbReference>
<dbReference type="SUPFAM" id="SSF101576">
    <property type="entry name" value="Supernatant protein factor (SPF), C-terminal domain"/>
    <property type="match status" value="1"/>
</dbReference>
<dbReference type="InterPro" id="IPR011011">
    <property type="entry name" value="Znf_FYVE_PHD"/>
</dbReference>
<dbReference type="InterPro" id="IPR019787">
    <property type="entry name" value="Znf_PHD-finger"/>
</dbReference>
<dbReference type="Pfam" id="PF00628">
    <property type="entry name" value="PHD"/>
    <property type="match status" value="1"/>
</dbReference>
<keyword evidence="2 5" id="KW-0863">Zinc-finger</keyword>
<dbReference type="InterPro" id="IPR036598">
    <property type="entry name" value="GOLD_dom_sf"/>
</dbReference>
<dbReference type="PANTHER" id="PTHR22973">
    <property type="entry name" value="LD35087P"/>
    <property type="match status" value="1"/>
</dbReference>
<dbReference type="InterPro" id="IPR001965">
    <property type="entry name" value="Znf_PHD"/>
</dbReference>
<evidence type="ECO:0000313" key="8">
    <source>
        <dbReference type="EMBL" id="CAG6667968.1"/>
    </source>
</evidence>
<evidence type="ECO:0000256" key="1">
    <source>
        <dbReference type="ARBA" id="ARBA00022723"/>
    </source>
</evidence>
<feature type="region of interest" description="Disordered" evidence="6">
    <location>
        <begin position="58"/>
        <end position="98"/>
    </location>
</feature>
<evidence type="ECO:0000256" key="2">
    <source>
        <dbReference type="ARBA" id="ARBA00022771"/>
    </source>
</evidence>
<dbReference type="Gene3D" id="3.30.40.10">
    <property type="entry name" value="Zinc/RING finger domain, C3HC4 (zinc finger)"/>
    <property type="match status" value="1"/>
</dbReference>
<organism evidence="8">
    <name type="scientific">Cacopsylla melanoneura</name>
    <dbReference type="NCBI Taxonomy" id="428564"/>
    <lineage>
        <taxon>Eukaryota</taxon>
        <taxon>Metazoa</taxon>
        <taxon>Ecdysozoa</taxon>
        <taxon>Arthropoda</taxon>
        <taxon>Hexapoda</taxon>
        <taxon>Insecta</taxon>
        <taxon>Pterygota</taxon>
        <taxon>Neoptera</taxon>
        <taxon>Paraneoptera</taxon>
        <taxon>Hemiptera</taxon>
        <taxon>Sternorrhyncha</taxon>
        <taxon>Psylloidea</taxon>
        <taxon>Psyllidae</taxon>
        <taxon>Psyllinae</taxon>
        <taxon>Cacopsylla</taxon>
    </lineage>
</organism>
<reference evidence="8" key="1">
    <citation type="submission" date="2021-05" db="EMBL/GenBank/DDBJ databases">
        <authorList>
            <person name="Alioto T."/>
            <person name="Alioto T."/>
            <person name="Gomez Garrido J."/>
        </authorList>
    </citation>
    <scope>NUCLEOTIDE SEQUENCE</scope>
</reference>
<dbReference type="GO" id="GO:0000139">
    <property type="term" value="C:Golgi membrane"/>
    <property type="evidence" value="ECO:0007669"/>
    <property type="project" value="TreeGrafter"/>
</dbReference>
<dbReference type="GO" id="GO:0008270">
    <property type="term" value="F:zinc ion binding"/>
    <property type="evidence" value="ECO:0007669"/>
    <property type="project" value="UniProtKB-KW"/>
</dbReference>